<reference evidence="3 4" key="1">
    <citation type="submission" date="2021-02" db="EMBL/GenBank/DDBJ databases">
        <title>De Novo genome assembly of isolated myxobacteria.</title>
        <authorList>
            <person name="Stevens D.C."/>
        </authorList>
    </citation>
    <scope>NUCLEOTIDE SEQUENCE [LARGE SCALE GENOMIC DNA]</scope>
    <source>
        <strain evidence="4">SCPEA02</strain>
    </source>
</reference>
<dbReference type="Proteomes" id="UP000662747">
    <property type="component" value="Chromosome"/>
</dbReference>
<proteinExistence type="predicted"/>
<dbReference type="EMBL" id="CP071090">
    <property type="protein sequence ID" value="QSQ23364.1"/>
    <property type="molecule type" value="Genomic_DNA"/>
</dbReference>
<keyword evidence="2" id="KW-0732">Signal</keyword>
<feature type="region of interest" description="Disordered" evidence="1">
    <location>
        <begin position="288"/>
        <end position="331"/>
    </location>
</feature>
<keyword evidence="4" id="KW-1185">Reference proteome</keyword>
<evidence type="ECO:0000313" key="4">
    <source>
        <dbReference type="Proteomes" id="UP000662747"/>
    </source>
</evidence>
<accession>A0ABX7NY96</accession>
<evidence type="ECO:0000256" key="2">
    <source>
        <dbReference type="SAM" id="SignalP"/>
    </source>
</evidence>
<gene>
    <name evidence="3" type="ORF">JY651_51255</name>
</gene>
<feature type="signal peptide" evidence="2">
    <location>
        <begin position="1"/>
        <end position="18"/>
    </location>
</feature>
<name>A0ABX7NY96_9BACT</name>
<sequence length="331" mass="35652">MLVVVVALLATVPTASHAGAAKLTQSSTTSGYSATNFGYCGSGTRNFMVSYEYCPGIIIIGGSCGPYNTCGANPYRIKANLYLNGNLVSSMQYQTSSSWANFPFYNVGVGAGQYKATVTLEKRNWTCIGWSTVETVNTNIIVSNAAPATPNFNINGINPPADGSPINVCASNIKLNADPTSCENHYFVTVQESDRWWSRTYDYEWGRWFAGQAPNGLNLQQMSTTFSYSPYFTGSPGRQGSPLIGGVLPNGQNRHYRVSVCTGEPSWNCKTGLIKVDGNCFAGAAATPTEEQAADLSDEERSVVEEERGPIKDPMPDINPPTECKDSSAKQ</sequence>
<evidence type="ECO:0000256" key="1">
    <source>
        <dbReference type="SAM" id="MobiDB-lite"/>
    </source>
</evidence>
<evidence type="ECO:0000313" key="3">
    <source>
        <dbReference type="EMBL" id="QSQ23364.1"/>
    </source>
</evidence>
<organism evidence="3 4">
    <name type="scientific">Pyxidicoccus parkwayensis</name>
    <dbReference type="NCBI Taxonomy" id="2813578"/>
    <lineage>
        <taxon>Bacteria</taxon>
        <taxon>Pseudomonadati</taxon>
        <taxon>Myxococcota</taxon>
        <taxon>Myxococcia</taxon>
        <taxon>Myxococcales</taxon>
        <taxon>Cystobacterineae</taxon>
        <taxon>Myxococcaceae</taxon>
        <taxon>Pyxidicoccus</taxon>
    </lineage>
</organism>
<feature type="chain" id="PRO_5046444772" description="Secreted protein" evidence="2">
    <location>
        <begin position="19"/>
        <end position="331"/>
    </location>
</feature>
<evidence type="ECO:0008006" key="5">
    <source>
        <dbReference type="Google" id="ProtNLM"/>
    </source>
</evidence>
<feature type="compositionally biased region" description="Basic and acidic residues" evidence="1">
    <location>
        <begin position="299"/>
        <end position="315"/>
    </location>
</feature>
<protein>
    <recommendedName>
        <fullName evidence="5">Secreted protein</fullName>
    </recommendedName>
</protein>
<dbReference type="RefSeq" id="WP_206724939.1">
    <property type="nucleotide sequence ID" value="NZ_CP071090.1"/>
</dbReference>